<name>A0A8J2BL75_9BACT</name>
<reference evidence="1" key="1">
    <citation type="submission" date="2021-02" db="EMBL/GenBank/DDBJ databases">
        <authorList>
            <person name="Cremers G."/>
            <person name="Picone N."/>
        </authorList>
    </citation>
    <scope>NUCLEOTIDE SEQUENCE</scope>
    <source>
        <strain evidence="1">PQ17</strain>
    </source>
</reference>
<dbReference type="EMBL" id="CAJNOB010000021">
    <property type="protein sequence ID" value="CAF0698567.1"/>
    <property type="molecule type" value="Genomic_DNA"/>
</dbReference>
<keyword evidence="2" id="KW-1185">Reference proteome</keyword>
<dbReference type="AlphaFoldDB" id="A0A8J2BL75"/>
<accession>A0A8J2BL75</accession>
<gene>
    <name evidence="1" type="ORF">MPNT_280028</name>
</gene>
<organism evidence="1 2">
    <name type="scientific">Candidatus Methylacidithermus pantelleriae</name>
    <dbReference type="NCBI Taxonomy" id="2744239"/>
    <lineage>
        <taxon>Bacteria</taxon>
        <taxon>Pseudomonadati</taxon>
        <taxon>Verrucomicrobiota</taxon>
        <taxon>Methylacidiphilae</taxon>
        <taxon>Methylacidiphilales</taxon>
        <taxon>Methylacidiphilaceae</taxon>
        <taxon>Candidatus Methylacidithermus</taxon>
    </lineage>
</organism>
<comment type="caution">
    <text evidence="1">The sequence shown here is derived from an EMBL/GenBank/DDBJ whole genome shotgun (WGS) entry which is preliminary data.</text>
</comment>
<evidence type="ECO:0000313" key="2">
    <source>
        <dbReference type="Proteomes" id="UP000663859"/>
    </source>
</evidence>
<evidence type="ECO:0000313" key="1">
    <source>
        <dbReference type="EMBL" id="CAF0698567.1"/>
    </source>
</evidence>
<sequence>MLTVVGHVCPGGPYPIATGRSVGELGARQSYRAAKKVKRRDWAHGRRLPVEKQDVIRASLKRQKFVLHGGLPGGGRRSMMGG</sequence>
<dbReference type="Proteomes" id="UP000663859">
    <property type="component" value="Unassembled WGS sequence"/>
</dbReference>
<proteinExistence type="predicted"/>
<protein>
    <submittedName>
        <fullName evidence="1">Uncharacterized protein</fullName>
    </submittedName>
</protein>